<keyword evidence="1" id="KW-0472">Membrane</keyword>
<evidence type="ECO:0000256" key="1">
    <source>
        <dbReference type="SAM" id="Phobius"/>
    </source>
</evidence>
<feature type="transmembrane region" description="Helical" evidence="1">
    <location>
        <begin position="38"/>
        <end position="57"/>
    </location>
</feature>
<keyword evidence="1" id="KW-0812">Transmembrane</keyword>
<name>A0A6J7WT98_9CAUD</name>
<evidence type="ECO:0000313" key="2">
    <source>
        <dbReference type="EMBL" id="CAB5220957.1"/>
    </source>
</evidence>
<proteinExistence type="predicted"/>
<feature type="transmembrane region" description="Helical" evidence="1">
    <location>
        <begin position="12"/>
        <end position="31"/>
    </location>
</feature>
<accession>A0A6J7WT98</accession>
<sequence length="110" mass="12046">MSDFIATPLMAKLLSGLGGLIGGAAFMVFYTPRNVWDAAIRSGLSVTAAIVFSPIIMEYLSFNKTTDNQIAISVALGFCSWSILSLVARFLLRVQDEKVNIKLPEFLDKK</sequence>
<organism evidence="2">
    <name type="scientific">uncultured Caudovirales phage</name>
    <dbReference type="NCBI Taxonomy" id="2100421"/>
    <lineage>
        <taxon>Viruses</taxon>
        <taxon>Duplodnaviria</taxon>
        <taxon>Heunggongvirae</taxon>
        <taxon>Uroviricota</taxon>
        <taxon>Caudoviricetes</taxon>
        <taxon>Peduoviridae</taxon>
        <taxon>Maltschvirus</taxon>
        <taxon>Maltschvirus maltsch</taxon>
    </lineage>
</organism>
<gene>
    <name evidence="2" type="ORF">UFOVP247_62</name>
</gene>
<protein>
    <submittedName>
        <fullName evidence="2">Uncharacterized protein</fullName>
    </submittedName>
</protein>
<keyword evidence="1" id="KW-1133">Transmembrane helix</keyword>
<dbReference type="EMBL" id="LR798288">
    <property type="protein sequence ID" value="CAB5220957.1"/>
    <property type="molecule type" value="Genomic_DNA"/>
</dbReference>
<feature type="transmembrane region" description="Helical" evidence="1">
    <location>
        <begin position="69"/>
        <end position="92"/>
    </location>
</feature>
<reference evidence="2" key="1">
    <citation type="submission" date="2020-05" db="EMBL/GenBank/DDBJ databases">
        <authorList>
            <person name="Chiriac C."/>
            <person name="Salcher M."/>
            <person name="Ghai R."/>
            <person name="Kavagutti S V."/>
        </authorList>
    </citation>
    <scope>NUCLEOTIDE SEQUENCE</scope>
</reference>